<dbReference type="AlphaFoldDB" id="A0A9P4I6G6"/>
<proteinExistence type="predicted"/>
<name>A0A9P4I6G6_9PEZI</name>
<dbReference type="InterPro" id="IPR001202">
    <property type="entry name" value="WW_dom"/>
</dbReference>
<accession>A0A9P4I6G6</accession>
<evidence type="ECO:0000259" key="2">
    <source>
        <dbReference type="PROSITE" id="PS50020"/>
    </source>
</evidence>
<sequence length="682" mass="78833">MSHPASIDGEDDRIDTTKKSPLGDVPFKPPQYQYIPLLEGHQEIRFMTLLPGEKSSPIRVLLTPVPFPSNPTPEEKSHIPSFEALSYAWGSEQDQREIYVESCYGTESLNVTRNLGEALPCLRYKDRSRIFWIDAICVNQKDPKERSQQVGRMADIFSKAKGLNVWLGSKSEDSDVAMDGIETMAEKVYYDYETSEICARRELVHSNWLNEYALRPFKEKQFDALLRFFRRSWFERLWIWQEVYHVSSTITLMCGMRTIPWSYISDAAPSLRFSDLPWEEKDVEHLYHIVSLCRTVKQKSRWQFGSLIDYTRTCKCSDPRDRIYALLSMLPVDENLKIEPDYTKTVSEVYRDAALAELRFWRRFDLLATVEHHGEGLRVPSWVPDWSIPRNANKLFAQYASLQTKAEFKMPCANTLEVVGVMVSQIERVEHTSFGPTLQDTVKEIKRLAGIFLEPNELHGDKFRAFCLTLITVTAESYHPPWTMYISTARNEELLRDVLRGRLDRRTSFSSTMQSFLEWVAHRGRGRAMFLTKDRRMGQGTRAIIVGDFVAVLWGCYYAMVLRPTDSDKEYQLVGGAYCHGIMKGEALLGPLLNGWDVVETRPGNGMGYVNRETDVFQYEDPRLKDVNLPRRWKREEKANGRVVFVNEDSGREVSSYSGRDPRLTPEAFKERGAPLQTFQLI</sequence>
<feature type="domain" description="WW" evidence="2">
    <location>
        <begin position="590"/>
        <end position="624"/>
    </location>
</feature>
<dbReference type="Pfam" id="PF06985">
    <property type="entry name" value="HET"/>
    <property type="match status" value="1"/>
</dbReference>
<dbReference type="PANTHER" id="PTHR24148">
    <property type="entry name" value="ANKYRIN REPEAT DOMAIN-CONTAINING PROTEIN 39 HOMOLOG-RELATED"/>
    <property type="match status" value="1"/>
</dbReference>
<reference evidence="3" key="1">
    <citation type="journal article" date="2020" name="Stud. Mycol.">
        <title>101 Dothideomycetes genomes: a test case for predicting lifestyles and emergence of pathogens.</title>
        <authorList>
            <person name="Haridas S."/>
            <person name="Albert R."/>
            <person name="Binder M."/>
            <person name="Bloem J."/>
            <person name="Labutti K."/>
            <person name="Salamov A."/>
            <person name="Andreopoulos B."/>
            <person name="Baker S."/>
            <person name="Barry K."/>
            <person name="Bills G."/>
            <person name="Bluhm B."/>
            <person name="Cannon C."/>
            <person name="Castanera R."/>
            <person name="Culley D."/>
            <person name="Daum C."/>
            <person name="Ezra D."/>
            <person name="Gonzalez J."/>
            <person name="Henrissat B."/>
            <person name="Kuo A."/>
            <person name="Liang C."/>
            <person name="Lipzen A."/>
            <person name="Lutzoni F."/>
            <person name="Magnuson J."/>
            <person name="Mondo S."/>
            <person name="Nolan M."/>
            <person name="Ohm R."/>
            <person name="Pangilinan J."/>
            <person name="Park H.-J."/>
            <person name="Ramirez L."/>
            <person name="Alfaro M."/>
            <person name="Sun H."/>
            <person name="Tritt A."/>
            <person name="Yoshinaga Y."/>
            <person name="Zwiers L.-H."/>
            <person name="Turgeon B."/>
            <person name="Goodwin S."/>
            <person name="Spatafora J."/>
            <person name="Crous P."/>
            <person name="Grigoriev I."/>
        </authorList>
    </citation>
    <scope>NUCLEOTIDE SEQUENCE</scope>
    <source>
        <strain evidence="3">CBS 133067</strain>
    </source>
</reference>
<comment type="caution">
    <text evidence="3">The sequence shown here is derived from an EMBL/GenBank/DDBJ whole genome shotgun (WGS) entry which is preliminary data.</text>
</comment>
<evidence type="ECO:0000256" key="1">
    <source>
        <dbReference type="SAM" id="MobiDB-lite"/>
    </source>
</evidence>
<dbReference type="InterPro" id="IPR052895">
    <property type="entry name" value="HetReg/Transcr_Mod"/>
</dbReference>
<organism evidence="3 4">
    <name type="scientific">Rhizodiscina lignyota</name>
    <dbReference type="NCBI Taxonomy" id="1504668"/>
    <lineage>
        <taxon>Eukaryota</taxon>
        <taxon>Fungi</taxon>
        <taxon>Dikarya</taxon>
        <taxon>Ascomycota</taxon>
        <taxon>Pezizomycotina</taxon>
        <taxon>Dothideomycetes</taxon>
        <taxon>Pleosporomycetidae</taxon>
        <taxon>Aulographales</taxon>
        <taxon>Rhizodiscinaceae</taxon>
        <taxon>Rhizodiscina</taxon>
    </lineage>
</organism>
<feature type="region of interest" description="Disordered" evidence="1">
    <location>
        <begin position="1"/>
        <end position="26"/>
    </location>
</feature>
<gene>
    <name evidence="3" type="ORF">NA57DRAFT_62043</name>
</gene>
<evidence type="ECO:0000313" key="3">
    <source>
        <dbReference type="EMBL" id="KAF2092942.1"/>
    </source>
</evidence>
<dbReference type="Pfam" id="PF26639">
    <property type="entry name" value="Het-6_barrel"/>
    <property type="match status" value="1"/>
</dbReference>
<dbReference type="Proteomes" id="UP000799772">
    <property type="component" value="Unassembled WGS sequence"/>
</dbReference>
<evidence type="ECO:0000313" key="4">
    <source>
        <dbReference type="Proteomes" id="UP000799772"/>
    </source>
</evidence>
<dbReference type="EMBL" id="ML978141">
    <property type="protein sequence ID" value="KAF2092942.1"/>
    <property type="molecule type" value="Genomic_DNA"/>
</dbReference>
<dbReference type="InterPro" id="IPR010730">
    <property type="entry name" value="HET"/>
</dbReference>
<keyword evidence="4" id="KW-1185">Reference proteome</keyword>
<protein>
    <recommendedName>
        <fullName evidence="2">WW domain-containing protein</fullName>
    </recommendedName>
</protein>
<dbReference type="PROSITE" id="PS50020">
    <property type="entry name" value="WW_DOMAIN_2"/>
    <property type="match status" value="1"/>
</dbReference>
<dbReference type="PANTHER" id="PTHR24148:SF64">
    <property type="entry name" value="HETEROKARYON INCOMPATIBILITY DOMAIN-CONTAINING PROTEIN"/>
    <property type="match status" value="1"/>
</dbReference>
<dbReference type="OrthoDB" id="4850726at2759"/>